<dbReference type="InterPro" id="IPR002582">
    <property type="entry name" value="ACPS"/>
</dbReference>
<keyword evidence="2 8" id="KW-0808">Transferase</keyword>
<proteinExistence type="inferred from homology"/>
<dbReference type="EMBL" id="FSRN01000001">
    <property type="protein sequence ID" value="SIN96015.1"/>
    <property type="molecule type" value="Genomic_DNA"/>
</dbReference>
<comment type="cofactor">
    <cofactor evidence="8">
        <name>Mg(2+)</name>
        <dbReference type="ChEBI" id="CHEBI:18420"/>
    </cofactor>
</comment>
<gene>
    <name evidence="8" type="primary">acpS</name>
    <name evidence="10" type="ORF">SAMN05878443_0677</name>
</gene>
<dbReference type="NCBIfam" id="TIGR00516">
    <property type="entry name" value="acpS"/>
    <property type="match status" value="1"/>
</dbReference>
<sequence>MIVGIGLDIAEISRVKEAYLKRENFPSRVLTPAEMKIFSRLKGNRQIEFLAGRYAAKEAFSKAMGTGIGKLGFQDIEIIPDNFGKPVVGKSPFQGKVFLSITHTDSIVAAQVILEKGDRDM</sequence>
<comment type="function">
    <text evidence="8">Transfers the 4'-phosphopantetheine moiety from coenzyme A to a Ser of acyl-carrier-protein.</text>
</comment>
<feature type="binding site" evidence="8">
    <location>
        <position position="8"/>
    </location>
    <ligand>
        <name>Mg(2+)</name>
        <dbReference type="ChEBI" id="CHEBI:18420"/>
    </ligand>
</feature>
<dbReference type="HAMAP" id="MF_00101">
    <property type="entry name" value="AcpS"/>
    <property type="match status" value="1"/>
</dbReference>
<dbReference type="AlphaFoldDB" id="A0A1N6FL92"/>
<keyword evidence="11" id="KW-1185">Reference proteome</keyword>
<evidence type="ECO:0000256" key="8">
    <source>
        <dbReference type="HAMAP-Rule" id="MF_00101"/>
    </source>
</evidence>
<dbReference type="InterPro" id="IPR004568">
    <property type="entry name" value="Ppantetheine-prot_Trfase_dom"/>
</dbReference>
<evidence type="ECO:0000256" key="2">
    <source>
        <dbReference type="ARBA" id="ARBA00022679"/>
    </source>
</evidence>
<evidence type="ECO:0000256" key="4">
    <source>
        <dbReference type="ARBA" id="ARBA00022832"/>
    </source>
</evidence>
<dbReference type="Pfam" id="PF01648">
    <property type="entry name" value="ACPS"/>
    <property type="match status" value="1"/>
</dbReference>
<keyword evidence="7 8" id="KW-0275">Fatty acid biosynthesis</keyword>
<dbReference type="Gene3D" id="3.90.470.20">
    <property type="entry name" value="4'-phosphopantetheinyl transferase domain"/>
    <property type="match status" value="1"/>
</dbReference>
<evidence type="ECO:0000256" key="5">
    <source>
        <dbReference type="ARBA" id="ARBA00022842"/>
    </source>
</evidence>
<comment type="catalytic activity">
    <reaction evidence="8">
        <text>apo-[ACP] + CoA = holo-[ACP] + adenosine 3',5'-bisphosphate + H(+)</text>
        <dbReference type="Rhea" id="RHEA:12068"/>
        <dbReference type="Rhea" id="RHEA-COMP:9685"/>
        <dbReference type="Rhea" id="RHEA-COMP:9690"/>
        <dbReference type="ChEBI" id="CHEBI:15378"/>
        <dbReference type="ChEBI" id="CHEBI:29999"/>
        <dbReference type="ChEBI" id="CHEBI:57287"/>
        <dbReference type="ChEBI" id="CHEBI:58343"/>
        <dbReference type="ChEBI" id="CHEBI:64479"/>
        <dbReference type="EC" id="2.7.8.7"/>
    </reaction>
</comment>
<dbReference type="eggNOG" id="COG0736">
    <property type="taxonomic scope" value="Bacteria"/>
</dbReference>
<evidence type="ECO:0000256" key="7">
    <source>
        <dbReference type="ARBA" id="ARBA00023160"/>
    </source>
</evidence>
<reference evidence="11" key="1">
    <citation type="submission" date="2016-11" db="EMBL/GenBank/DDBJ databases">
        <authorList>
            <person name="Varghese N."/>
            <person name="Submissions S."/>
        </authorList>
    </citation>
    <scope>NUCLEOTIDE SEQUENCE [LARGE SCALE GENOMIC DNA]</scope>
    <source>
        <strain evidence="11">313</strain>
    </source>
</reference>
<comment type="similarity">
    <text evidence="8">Belongs to the P-Pant transferase superfamily. AcpS family.</text>
</comment>
<dbReference type="GO" id="GO:0006633">
    <property type="term" value="P:fatty acid biosynthetic process"/>
    <property type="evidence" value="ECO:0007669"/>
    <property type="project" value="UniProtKB-UniRule"/>
</dbReference>
<evidence type="ECO:0000313" key="11">
    <source>
        <dbReference type="Proteomes" id="UP000184758"/>
    </source>
</evidence>
<dbReference type="OrthoDB" id="517356at2"/>
<dbReference type="EC" id="2.7.8.7" evidence="8"/>
<keyword evidence="4 8" id="KW-0276">Fatty acid metabolism</keyword>
<dbReference type="InterPro" id="IPR037143">
    <property type="entry name" value="4-PPantetheinyl_Trfase_dom_sf"/>
</dbReference>
<feature type="domain" description="4'-phosphopantetheinyl transferase" evidence="9">
    <location>
        <begin position="4"/>
        <end position="91"/>
    </location>
</feature>
<dbReference type="GO" id="GO:0008897">
    <property type="term" value="F:holo-[acyl-carrier-protein] synthase activity"/>
    <property type="evidence" value="ECO:0007669"/>
    <property type="project" value="UniProtKB-UniRule"/>
</dbReference>
<comment type="subcellular location">
    <subcellularLocation>
        <location evidence="8">Cytoplasm</location>
    </subcellularLocation>
</comment>
<accession>A0A1N6FL92</accession>
<dbReference type="NCBIfam" id="TIGR00556">
    <property type="entry name" value="pantethn_trn"/>
    <property type="match status" value="1"/>
</dbReference>
<keyword evidence="8" id="KW-0963">Cytoplasm</keyword>
<protein>
    <recommendedName>
        <fullName evidence="8">Holo-[acyl-carrier-protein] synthase</fullName>
        <shortName evidence="8">Holo-ACP synthase</shortName>
        <ecNumber evidence="8">2.7.8.7</ecNumber>
    </recommendedName>
    <alternativeName>
        <fullName evidence="8">4'-phosphopantetheinyl transferase AcpS</fullName>
    </alternativeName>
</protein>
<feature type="binding site" evidence="8">
    <location>
        <position position="58"/>
    </location>
    <ligand>
        <name>Mg(2+)</name>
        <dbReference type="ChEBI" id="CHEBI:18420"/>
    </ligand>
</feature>
<keyword evidence="1 8" id="KW-0444">Lipid biosynthesis</keyword>
<dbReference type="SUPFAM" id="SSF56214">
    <property type="entry name" value="4'-phosphopantetheinyl transferase"/>
    <property type="match status" value="1"/>
</dbReference>
<keyword evidence="6 8" id="KW-0443">Lipid metabolism</keyword>
<organism evidence="10 11">
    <name type="scientific">Carnobacterium alterfunditum</name>
    <dbReference type="NCBI Taxonomy" id="28230"/>
    <lineage>
        <taxon>Bacteria</taxon>
        <taxon>Bacillati</taxon>
        <taxon>Bacillota</taxon>
        <taxon>Bacilli</taxon>
        <taxon>Lactobacillales</taxon>
        <taxon>Carnobacteriaceae</taxon>
        <taxon>Carnobacterium</taxon>
    </lineage>
</organism>
<dbReference type="RefSeq" id="WP_034547374.1">
    <property type="nucleotide sequence ID" value="NZ_FSRN01000001.1"/>
</dbReference>
<keyword evidence="3 8" id="KW-0479">Metal-binding</keyword>
<dbReference type="InterPro" id="IPR008278">
    <property type="entry name" value="4-PPantetheinyl_Trfase_dom"/>
</dbReference>
<evidence type="ECO:0000256" key="3">
    <source>
        <dbReference type="ARBA" id="ARBA00022723"/>
    </source>
</evidence>
<evidence type="ECO:0000256" key="6">
    <source>
        <dbReference type="ARBA" id="ARBA00023098"/>
    </source>
</evidence>
<dbReference type="GO" id="GO:0000287">
    <property type="term" value="F:magnesium ion binding"/>
    <property type="evidence" value="ECO:0007669"/>
    <property type="project" value="UniProtKB-UniRule"/>
</dbReference>
<evidence type="ECO:0000313" key="10">
    <source>
        <dbReference type="EMBL" id="SIN96015.1"/>
    </source>
</evidence>
<dbReference type="GO" id="GO:0005737">
    <property type="term" value="C:cytoplasm"/>
    <property type="evidence" value="ECO:0007669"/>
    <property type="project" value="UniProtKB-SubCell"/>
</dbReference>
<dbReference type="STRING" id="28230.SAMN05878443_0677"/>
<evidence type="ECO:0000259" key="9">
    <source>
        <dbReference type="Pfam" id="PF01648"/>
    </source>
</evidence>
<name>A0A1N6FL92_9LACT</name>
<dbReference type="Proteomes" id="UP000184758">
    <property type="component" value="Unassembled WGS sequence"/>
</dbReference>
<evidence type="ECO:0000256" key="1">
    <source>
        <dbReference type="ARBA" id="ARBA00022516"/>
    </source>
</evidence>
<keyword evidence="5 8" id="KW-0460">Magnesium</keyword>